<feature type="non-terminal residue" evidence="1">
    <location>
        <position position="1"/>
    </location>
</feature>
<accession>A0A383A7C8</accession>
<dbReference type="EMBL" id="UINC01189836">
    <property type="protein sequence ID" value="SVE03707.1"/>
    <property type="molecule type" value="Genomic_DNA"/>
</dbReference>
<evidence type="ECO:0000313" key="1">
    <source>
        <dbReference type="EMBL" id="SVE03707.1"/>
    </source>
</evidence>
<proteinExistence type="predicted"/>
<protein>
    <submittedName>
        <fullName evidence="1">Uncharacterized protein</fullName>
    </submittedName>
</protein>
<gene>
    <name evidence="1" type="ORF">METZ01_LOCUS456561</name>
</gene>
<sequence>VIFSVAQLTADQLDVLQDLEKQTGRCIVALTGLPGEPASLSDDELNRLQAAEKDLGLTLVALDA</sequence>
<organism evidence="1">
    <name type="scientific">marine metagenome</name>
    <dbReference type="NCBI Taxonomy" id="408172"/>
    <lineage>
        <taxon>unclassified sequences</taxon>
        <taxon>metagenomes</taxon>
        <taxon>ecological metagenomes</taxon>
    </lineage>
</organism>
<reference evidence="1" key="1">
    <citation type="submission" date="2018-05" db="EMBL/GenBank/DDBJ databases">
        <authorList>
            <person name="Lanie J.A."/>
            <person name="Ng W.-L."/>
            <person name="Kazmierczak K.M."/>
            <person name="Andrzejewski T.M."/>
            <person name="Davidsen T.M."/>
            <person name="Wayne K.J."/>
            <person name="Tettelin H."/>
            <person name="Glass J.I."/>
            <person name="Rusch D."/>
            <person name="Podicherti R."/>
            <person name="Tsui H.-C.T."/>
            <person name="Winkler M.E."/>
        </authorList>
    </citation>
    <scope>NUCLEOTIDE SEQUENCE</scope>
</reference>
<name>A0A383A7C8_9ZZZZ</name>
<dbReference type="AlphaFoldDB" id="A0A383A7C8"/>